<evidence type="ECO:0000256" key="1">
    <source>
        <dbReference type="SAM" id="Coils"/>
    </source>
</evidence>
<feature type="compositionally biased region" description="Polar residues" evidence="2">
    <location>
        <begin position="145"/>
        <end position="158"/>
    </location>
</feature>
<gene>
    <name evidence="3" type="ORF">PV328_004084</name>
</gene>
<evidence type="ECO:0000313" key="4">
    <source>
        <dbReference type="Proteomes" id="UP001168990"/>
    </source>
</evidence>
<reference evidence="3" key="1">
    <citation type="journal article" date="2023" name="bioRxiv">
        <title>Scaffold-level genome assemblies of two parasitoid biocontrol wasps reveal the parthenogenesis mechanism and an associated novel virus.</title>
        <authorList>
            <person name="Inwood S."/>
            <person name="Skelly J."/>
            <person name="Guhlin J."/>
            <person name="Harrop T."/>
            <person name="Goldson S."/>
            <person name="Dearden P."/>
        </authorList>
    </citation>
    <scope>NUCLEOTIDE SEQUENCE</scope>
    <source>
        <strain evidence="3">Irish</strain>
        <tissue evidence="3">Whole body</tissue>
    </source>
</reference>
<evidence type="ECO:0000256" key="2">
    <source>
        <dbReference type="SAM" id="MobiDB-lite"/>
    </source>
</evidence>
<accession>A0AA39KL75</accession>
<organism evidence="3 4">
    <name type="scientific">Microctonus aethiopoides</name>
    <dbReference type="NCBI Taxonomy" id="144406"/>
    <lineage>
        <taxon>Eukaryota</taxon>
        <taxon>Metazoa</taxon>
        <taxon>Ecdysozoa</taxon>
        <taxon>Arthropoda</taxon>
        <taxon>Hexapoda</taxon>
        <taxon>Insecta</taxon>
        <taxon>Pterygota</taxon>
        <taxon>Neoptera</taxon>
        <taxon>Endopterygota</taxon>
        <taxon>Hymenoptera</taxon>
        <taxon>Apocrita</taxon>
        <taxon>Ichneumonoidea</taxon>
        <taxon>Braconidae</taxon>
        <taxon>Euphorinae</taxon>
        <taxon>Microctonus</taxon>
    </lineage>
</organism>
<keyword evidence="1" id="KW-0175">Coiled coil</keyword>
<dbReference type="AlphaFoldDB" id="A0AA39KL75"/>
<keyword evidence="4" id="KW-1185">Reference proteome</keyword>
<feature type="coiled-coil region" evidence="1">
    <location>
        <begin position="169"/>
        <end position="226"/>
    </location>
</feature>
<evidence type="ECO:0000313" key="3">
    <source>
        <dbReference type="EMBL" id="KAK0165580.1"/>
    </source>
</evidence>
<sequence length="231" mass="26526">MSVSFSVSIEETGEIVILNLSPEDAEKAQWDHEFLKQLLNAELSRGSDQVVQEDNEDHLSSTHIEQEDAAAEIDNCNDKSPFIWTTNCINLLLALYEDNMERFESEKTVRRDGSCTDVSRRSNLNYEKSLLHQQKAVATEAGPKASSSTCSDEINSNQSHKKRKASFDIETYLAKMKEEKKVATEAKQRHREEMMRAKNEKINEILEQKKEQHQEKMALMKQLINAFVCKK</sequence>
<proteinExistence type="predicted"/>
<reference evidence="3" key="2">
    <citation type="submission" date="2023-03" db="EMBL/GenBank/DDBJ databases">
        <authorList>
            <person name="Inwood S.N."/>
            <person name="Skelly J.G."/>
            <person name="Guhlin J."/>
            <person name="Harrop T.W.R."/>
            <person name="Goldson S.G."/>
            <person name="Dearden P.K."/>
        </authorList>
    </citation>
    <scope>NUCLEOTIDE SEQUENCE</scope>
    <source>
        <strain evidence="3">Irish</strain>
        <tissue evidence="3">Whole body</tissue>
    </source>
</reference>
<dbReference type="Proteomes" id="UP001168990">
    <property type="component" value="Unassembled WGS sequence"/>
</dbReference>
<name>A0AA39KL75_9HYME</name>
<dbReference type="EMBL" id="JAQQBS010001422">
    <property type="protein sequence ID" value="KAK0165580.1"/>
    <property type="molecule type" value="Genomic_DNA"/>
</dbReference>
<feature type="region of interest" description="Disordered" evidence="2">
    <location>
        <begin position="136"/>
        <end position="162"/>
    </location>
</feature>
<comment type="caution">
    <text evidence="3">The sequence shown here is derived from an EMBL/GenBank/DDBJ whole genome shotgun (WGS) entry which is preliminary data.</text>
</comment>
<protein>
    <submittedName>
        <fullName evidence="3">Uncharacterized protein</fullName>
    </submittedName>
</protein>